<evidence type="ECO:0000256" key="1">
    <source>
        <dbReference type="ARBA" id="ARBA00004245"/>
    </source>
</evidence>
<keyword evidence="2" id="KW-0547">Nucleotide-binding</keyword>
<comment type="subcellular location">
    <subcellularLocation>
        <location evidence="1">Cytoplasm</location>
        <location evidence="1">Cytoskeleton</location>
    </subcellularLocation>
</comment>
<dbReference type="InterPro" id="IPR036961">
    <property type="entry name" value="Kinesin_motor_dom_sf"/>
</dbReference>
<dbReference type="RefSeq" id="XP_014665711.1">
    <property type="nucleotide sequence ID" value="XM_014810225.1"/>
</dbReference>
<evidence type="ECO:0000313" key="8">
    <source>
        <dbReference type="RefSeq" id="XP_014665711.1"/>
    </source>
</evidence>
<keyword evidence="3" id="KW-0067">ATP-binding</keyword>
<evidence type="ECO:0000256" key="3">
    <source>
        <dbReference type="ARBA" id="ARBA00022840"/>
    </source>
</evidence>
<evidence type="ECO:0000259" key="6">
    <source>
        <dbReference type="PROSITE" id="PS50067"/>
    </source>
</evidence>
<dbReference type="SMART" id="SM00129">
    <property type="entry name" value="KISc"/>
    <property type="match status" value="1"/>
</dbReference>
<evidence type="ECO:0000256" key="4">
    <source>
        <dbReference type="ARBA" id="ARBA00023212"/>
    </source>
</evidence>
<dbReference type="Pfam" id="PF00225">
    <property type="entry name" value="Kinesin"/>
    <property type="match status" value="1"/>
</dbReference>
<accession>A0ABM1E0J0</accession>
<comment type="similarity">
    <text evidence="5">Belongs to the TRAFAC class myosin-kinesin ATPase superfamily. Kinesin family.</text>
</comment>
<sequence>MTSRDSSNHILRNFYFHPFIHRKQCYILRRARQTHSFIIKVTYIEIYKEELRDLLNIEASAKDLCIREDDQGSTVVCGARQVKCLDEQDVVTCLEAGSAMRHTGATLMNEQSSRSHSIFTITIEQRCEKGCGGVRDGSEQT</sequence>
<dbReference type="InterPro" id="IPR027417">
    <property type="entry name" value="P-loop_NTPase"/>
</dbReference>
<dbReference type="PANTHER" id="PTHR47969">
    <property type="entry name" value="CHROMOSOME-ASSOCIATED KINESIN KIF4A-RELATED"/>
    <property type="match status" value="1"/>
</dbReference>
<dbReference type="SUPFAM" id="SSF52540">
    <property type="entry name" value="P-loop containing nucleoside triphosphate hydrolases"/>
    <property type="match status" value="1"/>
</dbReference>
<keyword evidence="7" id="KW-1185">Reference proteome</keyword>
<gene>
    <name evidence="8" type="primary">LOC106807777</name>
</gene>
<protein>
    <submittedName>
        <fullName evidence="8">Kinesin-like protein KIF27</fullName>
    </submittedName>
</protein>
<dbReference type="PANTHER" id="PTHR47969:SF25">
    <property type="entry name" value="KINESIN MOTOR DOMAIN-CONTAINING PROTEIN"/>
    <property type="match status" value="1"/>
</dbReference>
<comment type="caution">
    <text evidence="5">Lacks conserved residue(s) required for the propagation of feature annotation.</text>
</comment>
<evidence type="ECO:0000256" key="2">
    <source>
        <dbReference type="ARBA" id="ARBA00022741"/>
    </source>
</evidence>
<keyword evidence="4" id="KW-0963">Cytoplasm</keyword>
<dbReference type="GeneID" id="106807777"/>
<dbReference type="Gene3D" id="3.40.850.10">
    <property type="entry name" value="Kinesin motor domain"/>
    <property type="match status" value="1"/>
</dbReference>
<dbReference type="PROSITE" id="PS50067">
    <property type="entry name" value="KINESIN_MOTOR_2"/>
    <property type="match status" value="1"/>
</dbReference>
<reference evidence="8" key="1">
    <citation type="submission" date="2025-08" db="UniProtKB">
        <authorList>
            <consortium name="RefSeq"/>
        </authorList>
    </citation>
    <scope>IDENTIFICATION</scope>
</reference>
<evidence type="ECO:0000313" key="7">
    <source>
        <dbReference type="Proteomes" id="UP000695022"/>
    </source>
</evidence>
<feature type="domain" description="Kinesin motor" evidence="6">
    <location>
        <begin position="1"/>
        <end position="141"/>
    </location>
</feature>
<proteinExistence type="inferred from homology"/>
<organism evidence="7 8">
    <name type="scientific">Priapulus caudatus</name>
    <name type="common">Priapulid worm</name>
    <dbReference type="NCBI Taxonomy" id="37621"/>
    <lineage>
        <taxon>Eukaryota</taxon>
        <taxon>Metazoa</taxon>
        <taxon>Ecdysozoa</taxon>
        <taxon>Scalidophora</taxon>
        <taxon>Priapulida</taxon>
        <taxon>Priapulimorpha</taxon>
        <taxon>Priapulimorphida</taxon>
        <taxon>Priapulidae</taxon>
        <taxon>Priapulus</taxon>
    </lineage>
</organism>
<dbReference type="InterPro" id="IPR027640">
    <property type="entry name" value="Kinesin-like_fam"/>
</dbReference>
<evidence type="ECO:0000256" key="5">
    <source>
        <dbReference type="PROSITE-ProRule" id="PRU00283"/>
    </source>
</evidence>
<dbReference type="InterPro" id="IPR001752">
    <property type="entry name" value="Kinesin_motor_dom"/>
</dbReference>
<keyword evidence="4" id="KW-0206">Cytoskeleton</keyword>
<dbReference type="Proteomes" id="UP000695022">
    <property type="component" value="Unplaced"/>
</dbReference>
<name>A0ABM1E0J0_PRICU</name>